<sequence>MLGYRDTLANPRRDYTIPPFCARGTFLRPSSRVESARSRLLQPTKASAARSHLRSSEETGDNSKLVESASRSVSRSISPDKESRAGLSSETFVSPAASHTRNAARVGKTLTFLSLPAATRAPHSKISNIAPLEPITTKETAHAPSPHHQSFSVVDPNLKPIDSFTIPSSSSPLPSLDMATHVESIRSMAPGMERGYALLPMAELERDYASHSESEASLFERATSIASKRTLDPTDILDRGDQKTVKDVNFLLSRASALVPGRSTFFIVDPQHSFLRVLKSAGDLNQLTVAWQALSVRMGLAQRSFVKYQEEFRATTKEDMPHSPVSTAPEVYAAFPVDRSPIADVNYLYQNVPHLRDVWPAGYTPGETRIESVVEVPTYLSQAFPDRVPEERPTTYYYAEDGTRMAVAASVRSSHGAGPNFVPPPPDVAGHSRRSHLRAVSASPTRGWKEVRSPAPKDKHKDGGADPRATENASTAAPSWGVRPVGAAAKTQKAQEAAFRCACGFLSVTVIGEEDVHSPDVYGTWDIYDAVKRGASTIEIASLSQGAADSMQAIPKGWKRPASEERNLRNA</sequence>
<organism evidence="2 3">
    <name type="scientific">Mycena albidolilacea</name>
    <dbReference type="NCBI Taxonomy" id="1033008"/>
    <lineage>
        <taxon>Eukaryota</taxon>
        <taxon>Fungi</taxon>
        <taxon>Dikarya</taxon>
        <taxon>Basidiomycota</taxon>
        <taxon>Agaricomycotina</taxon>
        <taxon>Agaricomycetes</taxon>
        <taxon>Agaricomycetidae</taxon>
        <taxon>Agaricales</taxon>
        <taxon>Marasmiineae</taxon>
        <taxon>Mycenaceae</taxon>
        <taxon>Mycena</taxon>
    </lineage>
</organism>
<dbReference type="AlphaFoldDB" id="A0AAD7F798"/>
<comment type="caution">
    <text evidence="2">The sequence shown here is derived from an EMBL/GenBank/DDBJ whole genome shotgun (WGS) entry which is preliminary data.</text>
</comment>
<feature type="compositionally biased region" description="Low complexity" evidence="1">
    <location>
        <begin position="68"/>
        <end position="77"/>
    </location>
</feature>
<dbReference type="Proteomes" id="UP001218218">
    <property type="component" value="Unassembled WGS sequence"/>
</dbReference>
<evidence type="ECO:0000313" key="2">
    <source>
        <dbReference type="EMBL" id="KAJ7368876.1"/>
    </source>
</evidence>
<protein>
    <submittedName>
        <fullName evidence="2">Uncharacterized protein</fullName>
    </submittedName>
</protein>
<feature type="region of interest" description="Disordered" evidence="1">
    <location>
        <begin position="34"/>
        <end position="100"/>
    </location>
</feature>
<feature type="compositionally biased region" description="Basic and acidic residues" evidence="1">
    <location>
        <begin position="447"/>
        <end position="469"/>
    </location>
</feature>
<evidence type="ECO:0000256" key="1">
    <source>
        <dbReference type="SAM" id="MobiDB-lite"/>
    </source>
</evidence>
<feature type="region of interest" description="Disordered" evidence="1">
    <location>
        <begin position="409"/>
        <end position="479"/>
    </location>
</feature>
<accession>A0AAD7F798</accession>
<gene>
    <name evidence="2" type="ORF">DFH08DRAFT_796706</name>
</gene>
<reference evidence="2" key="1">
    <citation type="submission" date="2023-03" db="EMBL/GenBank/DDBJ databases">
        <title>Massive genome expansion in bonnet fungi (Mycena s.s.) driven by repeated elements and novel gene families across ecological guilds.</title>
        <authorList>
            <consortium name="Lawrence Berkeley National Laboratory"/>
            <person name="Harder C.B."/>
            <person name="Miyauchi S."/>
            <person name="Viragh M."/>
            <person name="Kuo A."/>
            <person name="Thoen E."/>
            <person name="Andreopoulos B."/>
            <person name="Lu D."/>
            <person name="Skrede I."/>
            <person name="Drula E."/>
            <person name="Henrissat B."/>
            <person name="Morin E."/>
            <person name="Kohler A."/>
            <person name="Barry K."/>
            <person name="LaButti K."/>
            <person name="Morin E."/>
            <person name="Salamov A."/>
            <person name="Lipzen A."/>
            <person name="Mereny Z."/>
            <person name="Hegedus B."/>
            <person name="Baldrian P."/>
            <person name="Stursova M."/>
            <person name="Weitz H."/>
            <person name="Taylor A."/>
            <person name="Grigoriev I.V."/>
            <person name="Nagy L.G."/>
            <person name="Martin F."/>
            <person name="Kauserud H."/>
        </authorList>
    </citation>
    <scope>NUCLEOTIDE SEQUENCE</scope>
    <source>
        <strain evidence="2">CBHHK002</strain>
    </source>
</reference>
<feature type="compositionally biased region" description="Polar residues" evidence="1">
    <location>
        <begin position="86"/>
        <end position="100"/>
    </location>
</feature>
<dbReference type="EMBL" id="JARIHO010000001">
    <property type="protein sequence ID" value="KAJ7368876.1"/>
    <property type="molecule type" value="Genomic_DNA"/>
</dbReference>
<keyword evidence="3" id="KW-1185">Reference proteome</keyword>
<name>A0AAD7F798_9AGAR</name>
<evidence type="ECO:0000313" key="3">
    <source>
        <dbReference type="Proteomes" id="UP001218218"/>
    </source>
</evidence>
<proteinExistence type="predicted"/>